<evidence type="ECO:0000256" key="3">
    <source>
        <dbReference type="ARBA" id="ARBA00004533"/>
    </source>
</evidence>
<name>A0ABM8QXL7_9BURK</name>
<feature type="region of interest" description="Disordered" evidence="16">
    <location>
        <begin position="129"/>
        <end position="160"/>
    </location>
</feature>
<dbReference type="InterPro" id="IPR006290">
    <property type="entry name" value="CztS_silS_copS"/>
</dbReference>
<dbReference type="SMART" id="SM00388">
    <property type="entry name" value="HisKA"/>
    <property type="match status" value="1"/>
</dbReference>
<evidence type="ECO:0000256" key="11">
    <source>
        <dbReference type="ARBA" id="ARBA00022840"/>
    </source>
</evidence>
<dbReference type="Pfam" id="PF02518">
    <property type="entry name" value="HATPase_c"/>
    <property type="match status" value="1"/>
</dbReference>
<accession>A0ABM8QXL7</accession>
<dbReference type="Pfam" id="PF00512">
    <property type="entry name" value="HisKA"/>
    <property type="match status" value="1"/>
</dbReference>
<keyword evidence="4 15" id="KW-1003">Cell membrane</keyword>
<dbReference type="SMART" id="SM00387">
    <property type="entry name" value="HATPase_c"/>
    <property type="match status" value="1"/>
</dbReference>
<evidence type="ECO:0000256" key="6">
    <source>
        <dbReference type="ARBA" id="ARBA00022553"/>
    </source>
</evidence>
<dbReference type="CDD" id="cd00082">
    <property type="entry name" value="HisKA"/>
    <property type="match status" value="1"/>
</dbReference>
<keyword evidence="7 15" id="KW-0808">Transferase</keyword>
<keyword evidence="11 15" id="KW-0067">ATP-binding</keyword>
<dbReference type="PANTHER" id="PTHR45436">
    <property type="entry name" value="SENSOR HISTIDINE KINASE YKOH"/>
    <property type="match status" value="1"/>
</dbReference>
<dbReference type="EMBL" id="CAJNBK010000003">
    <property type="protein sequence ID" value="CAE6721422.1"/>
    <property type="molecule type" value="Genomic_DNA"/>
</dbReference>
<feature type="domain" description="Histidine kinase" evidence="17">
    <location>
        <begin position="312"/>
        <end position="533"/>
    </location>
</feature>
<dbReference type="Gene3D" id="6.10.340.10">
    <property type="match status" value="1"/>
</dbReference>
<dbReference type="GO" id="GO:0016740">
    <property type="term" value="F:transferase activity"/>
    <property type="evidence" value="ECO:0007669"/>
    <property type="project" value="UniProtKB-KW"/>
</dbReference>
<proteinExistence type="predicted"/>
<comment type="function">
    <text evidence="15">Member of a two-component regulatory system.</text>
</comment>
<dbReference type="InterPro" id="IPR003594">
    <property type="entry name" value="HATPase_dom"/>
</dbReference>
<evidence type="ECO:0000256" key="12">
    <source>
        <dbReference type="ARBA" id="ARBA00022989"/>
    </source>
</evidence>
<evidence type="ECO:0000256" key="16">
    <source>
        <dbReference type="SAM" id="MobiDB-lite"/>
    </source>
</evidence>
<evidence type="ECO:0000256" key="13">
    <source>
        <dbReference type="ARBA" id="ARBA00023012"/>
    </source>
</evidence>
<evidence type="ECO:0000256" key="15">
    <source>
        <dbReference type="RuleBase" id="RU364088"/>
    </source>
</evidence>
<evidence type="ECO:0000256" key="4">
    <source>
        <dbReference type="ARBA" id="ARBA00022475"/>
    </source>
</evidence>
<feature type="compositionally biased region" description="Low complexity" evidence="16">
    <location>
        <begin position="129"/>
        <end position="143"/>
    </location>
</feature>
<dbReference type="Gene3D" id="3.30.565.10">
    <property type="entry name" value="Histidine kinase-like ATPase, C-terminal domain"/>
    <property type="match status" value="1"/>
</dbReference>
<evidence type="ECO:0000259" key="17">
    <source>
        <dbReference type="PROSITE" id="PS50109"/>
    </source>
</evidence>
<evidence type="ECO:0000313" key="19">
    <source>
        <dbReference type="EMBL" id="CAE6721422.1"/>
    </source>
</evidence>
<protein>
    <recommendedName>
        <fullName evidence="15">Sensor protein</fullName>
        <ecNumber evidence="15">2.7.13.3</ecNumber>
    </recommendedName>
</protein>
<dbReference type="InterPro" id="IPR004358">
    <property type="entry name" value="Sig_transdc_His_kin-like_C"/>
</dbReference>
<dbReference type="Gene3D" id="1.10.287.130">
    <property type="match status" value="1"/>
</dbReference>
<gene>
    <name evidence="19" type="primary">sasA_2</name>
    <name evidence="19" type="ORF">R69888_01621</name>
</gene>
<keyword evidence="5 15" id="KW-0997">Cell inner membrane</keyword>
<feature type="transmembrane region" description="Helical" evidence="15">
    <location>
        <begin position="6"/>
        <end position="33"/>
    </location>
</feature>
<dbReference type="PANTHER" id="PTHR45436:SF15">
    <property type="entry name" value="SENSOR HISTIDINE KINASE CUSS"/>
    <property type="match status" value="1"/>
</dbReference>
<comment type="subcellular location">
    <subcellularLocation>
        <location evidence="3 15">Cell inner membrane</location>
    </subcellularLocation>
    <subcellularLocation>
        <location evidence="2">Membrane</location>
        <topology evidence="2">Multi-pass membrane protein</topology>
    </subcellularLocation>
</comment>
<dbReference type="InterPro" id="IPR003661">
    <property type="entry name" value="HisK_dim/P_dom"/>
</dbReference>
<dbReference type="NCBIfam" id="TIGR01386">
    <property type="entry name" value="cztS_silS_copS"/>
    <property type="match status" value="1"/>
</dbReference>
<feature type="transmembrane region" description="Helical" evidence="15">
    <location>
        <begin position="231"/>
        <end position="250"/>
    </location>
</feature>
<keyword evidence="20" id="KW-1185">Reference proteome</keyword>
<keyword evidence="6" id="KW-0597">Phosphoprotein</keyword>
<keyword evidence="9 15" id="KW-0547">Nucleotide-binding</keyword>
<evidence type="ECO:0000256" key="2">
    <source>
        <dbReference type="ARBA" id="ARBA00004141"/>
    </source>
</evidence>
<comment type="catalytic activity">
    <reaction evidence="1 15">
        <text>ATP + protein L-histidine = ADP + protein N-phospho-L-histidine.</text>
        <dbReference type="EC" id="2.7.13.3"/>
    </reaction>
</comment>
<evidence type="ECO:0000256" key="14">
    <source>
        <dbReference type="ARBA" id="ARBA00023136"/>
    </source>
</evidence>
<dbReference type="InterPro" id="IPR036097">
    <property type="entry name" value="HisK_dim/P_sf"/>
</dbReference>
<dbReference type="PROSITE" id="PS50885">
    <property type="entry name" value="HAMP"/>
    <property type="match status" value="1"/>
</dbReference>
<keyword evidence="8 15" id="KW-0812">Transmembrane</keyword>
<dbReference type="SUPFAM" id="SSF47384">
    <property type="entry name" value="Homodimeric domain of signal transducing histidine kinase"/>
    <property type="match status" value="1"/>
</dbReference>
<sequence length="533" mass="57212">MRGRSLAATLALAFGVTTLAVFVLVGSFLYLALEKQIKAQDDLDIVLAARHARRLAQELDTANGIREHGERLTSTVLGNQAMSMEVFGPDGRMAIEHNAGKTFPATGGTASSAASTVSNTPDASTALNAASEAGDASDVSDVSDTGDLHDPGETTESGGVETIAALPPLPRIAASARITDAAIGAWSGRNGAPIRGILADARLRNGDTATVLIARNMSDRWRLLDRYRDKLNIAGAAGVILAMLLGYLLIRAALRPLRDIAESAGRVTVNRLNTRITVARVPSELEALVKALNAMLERVDHGFQRLSRFTADLAHDMRTPLGNMRGATEVALARPRSTDEYEAVLASNLEECDRLSRMIENVLFLARAEHPQFVKHMRKFDAAQELTRIAEYFEGIADDANVRMQVTGSATLTADLELFRRAVSNLLANAIRYTPRGGEIALDVRALADAVRVTVSNQGQPIAAEHLERIFDRFYRVDPSRSALPSSGVSQGSPGSTGLGLAIVRTIMELHGGTVHAESDAQSTCFVLTFRRV</sequence>
<dbReference type="SMART" id="SM00304">
    <property type="entry name" value="HAMP"/>
    <property type="match status" value="1"/>
</dbReference>
<dbReference type="InterPro" id="IPR005467">
    <property type="entry name" value="His_kinase_dom"/>
</dbReference>
<dbReference type="PROSITE" id="PS50109">
    <property type="entry name" value="HIS_KIN"/>
    <property type="match status" value="1"/>
</dbReference>
<evidence type="ECO:0000256" key="1">
    <source>
        <dbReference type="ARBA" id="ARBA00000085"/>
    </source>
</evidence>
<evidence type="ECO:0000256" key="5">
    <source>
        <dbReference type="ARBA" id="ARBA00022519"/>
    </source>
</evidence>
<evidence type="ECO:0000256" key="9">
    <source>
        <dbReference type="ARBA" id="ARBA00022741"/>
    </source>
</evidence>
<keyword evidence="13 15" id="KW-0902">Two-component regulatory system</keyword>
<evidence type="ECO:0000256" key="8">
    <source>
        <dbReference type="ARBA" id="ARBA00022692"/>
    </source>
</evidence>
<keyword evidence="12 15" id="KW-1133">Transmembrane helix</keyword>
<keyword evidence="10 15" id="KW-0418">Kinase</keyword>
<dbReference type="EC" id="2.7.13.3" evidence="15"/>
<dbReference type="CDD" id="cd06225">
    <property type="entry name" value="HAMP"/>
    <property type="match status" value="1"/>
</dbReference>
<dbReference type="Pfam" id="PF00672">
    <property type="entry name" value="HAMP"/>
    <property type="match status" value="1"/>
</dbReference>
<organism evidence="19 20">
    <name type="scientific">Paraburkholderia haematera</name>
    <dbReference type="NCBI Taxonomy" id="2793077"/>
    <lineage>
        <taxon>Bacteria</taxon>
        <taxon>Pseudomonadati</taxon>
        <taxon>Pseudomonadota</taxon>
        <taxon>Betaproteobacteria</taxon>
        <taxon>Burkholderiales</taxon>
        <taxon>Burkholderiaceae</taxon>
        <taxon>Paraburkholderia</taxon>
    </lineage>
</organism>
<dbReference type="Proteomes" id="UP000672526">
    <property type="component" value="Unassembled WGS sequence"/>
</dbReference>
<dbReference type="InterPro" id="IPR050428">
    <property type="entry name" value="TCS_sensor_his_kinase"/>
</dbReference>
<dbReference type="SUPFAM" id="SSF55874">
    <property type="entry name" value="ATPase domain of HSP90 chaperone/DNA topoisomerase II/histidine kinase"/>
    <property type="match status" value="1"/>
</dbReference>
<feature type="domain" description="HAMP" evidence="18">
    <location>
        <begin position="251"/>
        <end position="304"/>
    </location>
</feature>
<evidence type="ECO:0000256" key="7">
    <source>
        <dbReference type="ARBA" id="ARBA00022679"/>
    </source>
</evidence>
<dbReference type="InterPro" id="IPR003660">
    <property type="entry name" value="HAMP_dom"/>
</dbReference>
<reference evidence="19 20" key="1">
    <citation type="submission" date="2021-02" db="EMBL/GenBank/DDBJ databases">
        <authorList>
            <person name="Vanwijnsberghe S."/>
        </authorList>
    </citation>
    <scope>NUCLEOTIDE SEQUENCE [LARGE SCALE GENOMIC DNA]</scope>
    <source>
        <strain evidence="19 20">LMG 31837</strain>
    </source>
</reference>
<dbReference type="CDD" id="cd00075">
    <property type="entry name" value="HATPase"/>
    <property type="match status" value="1"/>
</dbReference>
<comment type="caution">
    <text evidence="19">The sequence shown here is derived from an EMBL/GenBank/DDBJ whole genome shotgun (WGS) entry which is preliminary data.</text>
</comment>
<evidence type="ECO:0000256" key="10">
    <source>
        <dbReference type="ARBA" id="ARBA00022777"/>
    </source>
</evidence>
<dbReference type="PRINTS" id="PR00344">
    <property type="entry name" value="BCTRLSENSOR"/>
</dbReference>
<keyword evidence="14 15" id="KW-0472">Membrane</keyword>
<evidence type="ECO:0000313" key="20">
    <source>
        <dbReference type="Proteomes" id="UP000672526"/>
    </source>
</evidence>
<dbReference type="RefSeq" id="WP_211610478.1">
    <property type="nucleotide sequence ID" value="NZ_CAJNBK010000003.1"/>
</dbReference>
<evidence type="ECO:0000259" key="18">
    <source>
        <dbReference type="PROSITE" id="PS50885"/>
    </source>
</evidence>
<dbReference type="InterPro" id="IPR036890">
    <property type="entry name" value="HATPase_C_sf"/>
</dbReference>